<organism evidence="1">
    <name type="scientific">Thermofilum pendens</name>
    <dbReference type="NCBI Taxonomy" id="2269"/>
    <lineage>
        <taxon>Archaea</taxon>
        <taxon>Thermoproteota</taxon>
        <taxon>Thermoprotei</taxon>
        <taxon>Thermofilales</taxon>
        <taxon>Thermofilaceae</taxon>
        <taxon>Thermofilum</taxon>
    </lineage>
</organism>
<gene>
    <name evidence="1" type="ORF">ENU21_00140</name>
</gene>
<reference evidence="1" key="1">
    <citation type="journal article" date="2020" name="mSystems">
        <title>Genome- and Community-Level Interaction Insights into Carbon Utilization and Element Cycling Functions of Hydrothermarchaeota in Hydrothermal Sediment.</title>
        <authorList>
            <person name="Zhou Z."/>
            <person name="Liu Y."/>
            <person name="Xu W."/>
            <person name="Pan J."/>
            <person name="Luo Z.H."/>
            <person name="Li M."/>
        </authorList>
    </citation>
    <scope>NUCLEOTIDE SEQUENCE</scope>
    <source>
        <strain evidence="1">SpSt-649</strain>
    </source>
</reference>
<dbReference type="EMBL" id="DTBQ01000005">
    <property type="protein sequence ID" value="HGM46148.1"/>
    <property type="molecule type" value="Genomic_DNA"/>
</dbReference>
<dbReference type="AlphaFoldDB" id="A0A7C4H9D8"/>
<sequence>MSTELRCGGVDYSYLSISQSLAPLDVGAVGLGPLWRGLGTFRAMGEEWVGRCWLAFPFPICCSAGVVLDVG</sequence>
<protein>
    <submittedName>
        <fullName evidence="1">Uncharacterized protein</fullName>
    </submittedName>
</protein>
<evidence type="ECO:0000313" key="1">
    <source>
        <dbReference type="EMBL" id="HGM46148.1"/>
    </source>
</evidence>
<proteinExistence type="predicted"/>
<comment type="caution">
    <text evidence="1">The sequence shown here is derived from an EMBL/GenBank/DDBJ whole genome shotgun (WGS) entry which is preliminary data.</text>
</comment>
<name>A0A7C4H9D8_THEPE</name>
<accession>A0A7C4H9D8</accession>